<evidence type="ECO:0000256" key="2">
    <source>
        <dbReference type="ARBA" id="ARBA00022475"/>
    </source>
</evidence>
<dbReference type="GO" id="GO:0005524">
    <property type="term" value="F:ATP binding"/>
    <property type="evidence" value="ECO:0007669"/>
    <property type="project" value="UniProtKB-UniRule"/>
</dbReference>
<dbReference type="Gene3D" id="3.30.200.20">
    <property type="entry name" value="Phosphorylase Kinase, domain 1"/>
    <property type="match status" value="1"/>
</dbReference>
<evidence type="ECO:0000259" key="20">
    <source>
        <dbReference type="PROSITE" id="PS50948"/>
    </source>
</evidence>
<dbReference type="PANTHER" id="PTHR27002">
    <property type="entry name" value="RECEPTOR-LIKE SERINE/THREONINE-PROTEIN KINASE SD1-8"/>
    <property type="match status" value="1"/>
</dbReference>
<keyword evidence="10" id="KW-1015">Disulfide bond</keyword>
<dbReference type="GO" id="GO:0004674">
    <property type="term" value="F:protein serine/threonine kinase activity"/>
    <property type="evidence" value="ECO:0000318"/>
    <property type="project" value="GO_Central"/>
</dbReference>
<dbReference type="PROSITE" id="PS50011">
    <property type="entry name" value="PROTEIN_KINASE_DOM"/>
    <property type="match status" value="1"/>
</dbReference>
<dbReference type="PROSITE" id="PS00107">
    <property type="entry name" value="PROTEIN_KINASE_ATP"/>
    <property type="match status" value="1"/>
</dbReference>
<dbReference type="SMART" id="SM00220">
    <property type="entry name" value="S_TKc"/>
    <property type="match status" value="1"/>
</dbReference>
<keyword evidence="12" id="KW-0325">Glycoprotein</keyword>
<dbReference type="Pfam" id="PF08276">
    <property type="entry name" value="PAN_2"/>
    <property type="match status" value="1"/>
</dbReference>
<keyword evidence="2" id="KW-1003">Cell membrane</keyword>
<comment type="subcellular location">
    <subcellularLocation>
        <location evidence="1">Cell membrane</location>
        <topology evidence="1">Single-pass type I membrane protein</topology>
    </subcellularLocation>
</comment>
<dbReference type="CDD" id="cd00028">
    <property type="entry name" value="B_lectin"/>
    <property type="match status" value="1"/>
</dbReference>
<evidence type="ECO:0000256" key="17">
    <source>
        <dbReference type="SAM" id="SignalP"/>
    </source>
</evidence>
<accession>A0A1B6QE05</accession>
<organism evidence="21 22">
    <name type="scientific">Sorghum bicolor</name>
    <name type="common">Sorghum</name>
    <name type="synonym">Sorghum vulgare</name>
    <dbReference type="NCBI Taxonomy" id="4558"/>
    <lineage>
        <taxon>Eukaryota</taxon>
        <taxon>Viridiplantae</taxon>
        <taxon>Streptophyta</taxon>
        <taxon>Embryophyta</taxon>
        <taxon>Tracheophyta</taxon>
        <taxon>Spermatophyta</taxon>
        <taxon>Magnoliopsida</taxon>
        <taxon>Liliopsida</taxon>
        <taxon>Poales</taxon>
        <taxon>Poaceae</taxon>
        <taxon>PACMAD clade</taxon>
        <taxon>Panicoideae</taxon>
        <taxon>Andropogonodae</taxon>
        <taxon>Andropogoneae</taxon>
        <taxon>Sorghinae</taxon>
        <taxon>Sorghum</taxon>
    </lineage>
</organism>
<comment type="catalytic activity">
    <reaction evidence="14 15">
        <text>L-seryl-[protein] + ATP = O-phospho-L-seryl-[protein] + ADP + H(+)</text>
        <dbReference type="Rhea" id="RHEA:17989"/>
        <dbReference type="Rhea" id="RHEA-COMP:9863"/>
        <dbReference type="Rhea" id="RHEA-COMP:11604"/>
        <dbReference type="ChEBI" id="CHEBI:15378"/>
        <dbReference type="ChEBI" id="CHEBI:29999"/>
        <dbReference type="ChEBI" id="CHEBI:30616"/>
        <dbReference type="ChEBI" id="CHEBI:83421"/>
        <dbReference type="ChEBI" id="CHEBI:456216"/>
        <dbReference type="EC" id="2.7.11.1"/>
    </reaction>
</comment>
<evidence type="ECO:0000256" key="16">
    <source>
        <dbReference type="PROSITE-ProRule" id="PRU10141"/>
    </source>
</evidence>
<evidence type="ECO:0000256" key="3">
    <source>
        <dbReference type="ARBA" id="ARBA00022527"/>
    </source>
</evidence>
<keyword evidence="6 17" id="KW-0732">Signal</keyword>
<feature type="signal peptide" evidence="17">
    <location>
        <begin position="1"/>
        <end position="22"/>
    </location>
</feature>
<dbReference type="GO" id="GO:0048544">
    <property type="term" value="P:recognition of pollen"/>
    <property type="evidence" value="ECO:0007669"/>
    <property type="project" value="InterPro"/>
</dbReference>
<dbReference type="AlphaFoldDB" id="A0A1B6QE05"/>
<keyword evidence="3 15" id="KW-0723">Serine/threonine-protein kinase</keyword>
<comment type="catalytic activity">
    <reaction evidence="13 15">
        <text>L-threonyl-[protein] + ATP = O-phospho-L-threonyl-[protein] + ADP + H(+)</text>
        <dbReference type="Rhea" id="RHEA:46608"/>
        <dbReference type="Rhea" id="RHEA-COMP:11060"/>
        <dbReference type="Rhea" id="RHEA-COMP:11605"/>
        <dbReference type="ChEBI" id="CHEBI:15378"/>
        <dbReference type="ChEBI" id="CHEBI:30013"/>
        <dbReference type="ChEBI" id="CHEBI:30616"/>
        <dbReference type="ChEBI" id="CHEBI:61977"/>
        <dbReference type="ChEBI" id="CHEBI:456216"/>
        <dbReference type="EC" id="2.7.11.1"/>
    </reaction>
</comment>
<dbReference type="GO" id="GO:0007165">
    <property type="term" value="P:signal transduction"/>
    <property type="evidence" value="ECO:0000318"/>
    <property type="project" value="GO_Central"/>
</dbReference>
<dbReference type="InterPro" id="IPR001245">
    <property type="entry name" value="Ser-Thr/Tyr_kinase_cat_dom"/>
</dbReference>
<keyword evidence="22" id="KW-1185">Reference proteome</keyword>
<evidence type="ECO:0000256" key="15">
    <source>
        <dbReference type="PIRNR" id="PIRNR000641"/>
    </source>
</evidence>
<sequence>MSWLDISYATTVLLLLASPCATDDRLVPGKPLSPGATIVSDGGSFALGFFSPTNSSSTPDKLYLGIWYNDIPGRLTVVWVANRETPVTASPPASLSLTNASNLVLSGADGRVLWTTTDVAGAGAAAATSNTAAAVLLNTGNLVIRSPNGATLWQSFDHPADSFLPGMKIRVNYKTRAGNRLVSWRSPDDPSPGVFSYGGDPDTFLQIFIWNGTRPIMRSAPWDGEPVTAGLVRLSTTSVIFYQTVVSTQEEIYLTFSVSDGADHTRYVLTDSGELLFQSWNSSSSAWDVLGGSSDPGCNLYGYCGPNGYCDNTESPRSRCKCLDGFEPVAGLEDWNSGRFSQGCRRKEELRRCGGDRFLALPGMQSPDKFVHVENRTLQECAEECTRNCSCVAYAYANLSTSRNKGDLTRCLVWAGELIDTWKSDTDTLYLRIAGLDAGTRAKSNIVKIVVPTVLLSGILILTGISLAWFKLFKGKISYGAKRRKLIFDGRTSDELEGNHAQDSEFLSVRFEDIVAATRNFSEACKIGQGGFGKVYKAMLSGHEVAIKRLSKDSEQGSKEFRNEVILIAKLQHRNLVRLLGCSIDIDEKVLIYEYLPNGSLDATLFDNSRKMLLDWPIRFNIIKGVARGLLYLNQDSRLTIIHRDLKAANVLLDGQMRPKIADFGMARIFNDSQEDANTHRVVGTYGYMAPEYAMEGVFSIKTDVYSFGVLLLEVVTGIRRSSISSTMGFQNLIIYAWNMWKEGKARDLVDPSIMDTCLLDEVLLCSHVGLLCVQENPVDRPLMSSIVYSLENASIALPPPNNPGHYGQRSGDMRQIRDEDNSMNSLTITTIEGR</sequence>
<evidence type="ECO:0000313" key="21">
    <source>
        <dbReference type="EMBL" id="KXG36142.1"/>
    </source>
</evidence>
<dbReference type="eggNOG" id="ENOG502SGW3">
    <property type="taxonomic scope" value="Eukaryota"/>
</dbReference>
<keyword evidence="7 15" id="KW-0547">Nucleotide-binding</keyword>
<evidence type="ECO:0000256" key="9">
    <source>
        <dbReference type="ARBA" id="ARBA00022840"/>
    </source>
</evidence>
<dbReference type="GO" id="GO:0051707">
    <property type="term" value="P:response to other organism"/>
    <property type="evidence" value="ECO:0007669"/>
    <property type="project" value="UniProtKB-ARBA"/>
</dbReference>
<dbReference type="EMBL" id="CM000761">
    <property type="protein sequence ID" value="KXG36142.1"/>
    <property type="molecule type" value="Genomic_DNA"/>
</dbReference>
<dbReference type="SMART" id="SM00108">
    <property type="entry name" value="B_lectin"/>
    <property type="match status" value="1"/>
</dbReference>
<dbReference type="InterPro" id="IPR017441">
    <property type="entry name" value="Protein_kinase_ATP_BS"/>
</dbReference>
<keyword evidence="5 15" id="KW-0808">Transferase</keyword>
<evidence type="ECO:0000259" key="18">
    <source>
        <dbReference type="PROSITE" id="PS50011"/>
    </source>
</evidence>
<dbReference type="Pfam" id="PF00954">
    <property type="entry name" value="S_locus_glycop"/>
    <property type="match status" value="1"/>
</dbReference>
<dbReference type="InterPro" id="IPR000719">
    <property type="entry name" value="Prot_kinase_dom"/>
</dbReference>
<dbReference type="InterPro" id="IPR000858">
    <property type="entry name" value="S_locus_glycoprot_dom"/>
</dbReference>
<dbReference type="FunFam" id="3.30.200.20:FF:001238">
    <property type="entry name" value="Os08g0179000 protein"/>
    <property type="match status" value="1"/>
</dbReference>
<comment type="similarity">
    <text evidence="15">Belongs to the protein kinase superfamily. Ser/Thr protein kinase family.</text>
</comment>
<dbReference type="InterPro" id="IPR008271">
    <property type="entry name" value="Ser/Thr_kinase_AS"/>
</dbReference>
<dbReference type="Gene3D" id="2.90.10.10">
    <property type="entry name" value="Bulb-type lectin domain"/>
    <property type="match status" value="1"/>
</dbReference>
<dbReference type="SUPFAM" id="SSF56112">
    <property type="entry name" value="Protein kinase-like (PK-like)"/>
    <property type="match status" value="1"/>
</dbReference>
<reference evidence="22" key="2">
    <citation type="journal article" date="2018" name="Plant J.">
        <title>The Sorghum bicolor reference genome: improved assembly, gene annotations, a transcriptome atlas, and signatures of genome organization.</title>
        <authorList>
            <person name="McCormick R.F."/>
            <person name="Truong S.K."/>
            <person name="Sreedasyam A."/>
            <person name="Jenkins J."/>
            <person name="Shu S."/>
            <person name="Sims D."/>
            <person name="Kennedy M."/>
            <person name="Amirebrahimi M."/>
            <person name="Weers B.D."/>
            <person name="McKinley B."/>
            <person name="Mattison A."/>
            <person name="Morishige D.T."/>
            <person name="Grimwood J."/>
            <person name="Schmutz J."/>
            <person name="Mullet J.E."/>
        </authorList>
    </citation>
    <scope>NUCLEOTIDE SEQUENCE [LARGE SCALE GENOMIC DNA]</scope>
    <source>
        <strain evidence="22">cv. BTx623</strain>
    </source>
</reference>
<dbReference type="PIRSF" id="PIRSF000641">
    <property type="entry name" value="SRK"/>
    <property type="match status" value="1"/>
</dbReference>
<dbReference type="PROSITE" id="PS50927">
    <property type="entry name" value="BULB_LECTIN"/>
    <property type="match status" value="1"/>
</dbReference>
<dbReference type="OMA" id="FTYVIIS"/>
<evidence type="ECO:0000313" key="22">
    <source>
        <dbReference type="Proteomes" id="UP000000768"/>
    </source>
</evidence>
<dbReference type="Pfam" id="PF07714">
    <property type="entry name" value="PK_Tyr_Ser-Thr"/>
    <property type="match status" value="1"/>
</dbReference>
<dbReference type="InterPro" id="IPR036426">
    <property type="entry name" value="Bulb-type_lectin_dom_sf"/>
</dbReference>
<feature type="binding site" evidence="16">
    <location>
        <position position="548"/>
    </location>
    <ligand>
        <name>ATP</name>
        <dbReference type="ChEBI" id="CHEBI:30616"/>
    </ligand>
</feature>
<dbReference type="EC" id="2.7.11.1" evidence="15"/>
<dbReference type="CDD" id="cd14066">
    <property type="entry name" value="STKc_IRAK"/>
    <property type="match status" value="1"/>
</dbReference>
<evidence type="ECO:0000256" key="14">
    <source>
        <dbReference type="ARBA" id="ARBA00048679"/>
    </source>
</evidence>
<evidence type="ECO:0000256" key="5">
    <source>
        <dbReference type="ARBA" id="ARBA00022679"/>
    </source>
</evidence>
<evidence type="ECO:0000256" key="7">
    <source>
        <dbReference type="ARBA" id="ARBA00022741"/>
    </source>
</evidence>
<name>A0A1B6QE05_SORBI</name>
<dbReference type="InParanoid" id="A0A1B6QE05"/>
<keyword evidence="9 15" id="KW-0067">ATP-binding</keyword>
<evidence type="ECO:0000256" key="10">
    <source>
        <dbReference type="ARBA" id="ARBA00023157"/>
    </source>
</evidence>
<dbReference type="Gene3D" id="1.10.510.10">
    <property type="entry name" value="Transferase(Phosphotransferase) domain 1"/>
    <property type="match status" value="1"/>
</dbReference>
<dbReference type="PROSITE" id="PS50948">
    <property type="entry name" value="PAN"/>
    <property type="match status" value="1"/>
</dbReference>
<keyword evidence="2" id="KW-0472">Membrane</keyword>
<keyword evidence="4" id="KW-0245">EGF-like domain</keyword>
<keyword evidence="11" id="KW-0675">Receptor</keyword>
<gene>
    <name evidence="21" type="ORF">SORBI_3002G289500</name>
</gene>
<evidence type="ECO:0000256" key="11">
    <source>
        <dbReference type="ARBA" id="ARBA00023170"/>
    </source>
</evidence>
<dbReference type="FunFam" id="1.10.510.10:FF:000060">
    <property type="entry name" value="G-type lectin S-receptor-like serine/threonine-protein kinase"/>
    <property type="match status" value="1"/>
</dbReference>
<proteinExistence type="inferred from homology"/>
<dbReference type="PROSITE" id="PS00108">
    <property type="entry name" value="PROTEIN_KINASE_ST"/>
    <property type="match status" value="1"/>
</dbReference>
<dbReference type="Pfam" id="PF01453">
    <property type="entry name" value="B_lectin"/>
    <property type="match status" value="1"/>
</dbReference>
<protein>
    <recommendedName>
        <fullName evidence="15">Receptor-like serine/threonine-protein kinase</fullName>
        <ecNumber evidence="15">2.7.11.1</ecNumber>
    </recommendedName>
</protein>
<evidence type="ECO:0000256" key="4">
    <source>
        <dbReference type="ARBA" id="ARBA00022536"/>
    </source>
</evidence>
<evidence type="ECO:0000256" key="1">
    <source>
        <dbReference type="ARBA" id="ARBA00004251"/>
    </source>
</evidence>
<evidence type="ECO:0000256" key="12">
    <source>
        <dbReference type="ARBA" id="ARBA00023180"/>
    </source>
</evidence>
<feature type="chain" id="PRO_5008589577" description="Receptor-like serine/threonine-protein kinase" evidence="17">
    <location>
        <begin position="23"/>
        <end position="835"/>
    </location>
</feature>
<dbReference type="GO" id="GO:0006955">
    <property type="term" value="P:immune response"/>
    <property type="evidence" value="ECO:0000318"/>
    <property type="project" value="GO_Central"/>
</dbReference>
<dbReference type="CDD" id="cd01098">
    <property type="entry name" value="PAN_AP_plant"/>
    <property type="match status" value="1"/>
</dbReference>
<dbReference type="Gramene" id="KXG36142">
    <property type="protein sequence ID" value="KXG36142"/>
    <property type="gene ID" value="SORBI_3002G289500"/>
</dbReference>
<dbReference type="GO" id="GO:0106310">
    <property type="term" value="F:protein serine kinase activity"/>
    <property type="evidence" value="ECO:0007669"/>
    <property type="project" value="RHEA"/>
</dbReference>
<keyword evidence="8 15" id="KW-0418">Kinase</keyword>
<evidence type="ECO:0000256" key="13">
    <source>
        <dbReference type="ARBA" id="ARBA00047899"/>
    </source>
</evidence>
<feature type="domain" description="Apple" evidence="20">
    <location>
        <begin position="353"/>
        <end position="434"/>
    </location>
</feature>
<dbReference type="InterPro" id="IPR011009">
    <property type="entry name" value="Kinase-like_dom_sf"/>
</dbReference>
<dbReference type="SUPFAM" id="SSF51110">
    <property type="entry name" value="alpha-D-mannose-specific plant lectins"/>
    <property type="match status" value="1"/>
</dbReference>
<evidence type="ECO:0000256" key="6">
    <source>
        <dbReference type="ARBA" id="ARBA00022729"/>
    </source>
</evidence>
<dbReference type="InterPro" id="IPR003609">
    <property type="entry name" value="Pan_app"/>
</dbReference>
<evidence type="ECO:0000259" key="19">
    <source>
        <dbReference type="PROSITE" id="PS50927"/>
    </source>
</evidence>
<dbReference type="InterPro" id="IPR024171">
    <property type="entry name" value="SRK-like_kinase"/>
</dbReference>
<reference evidence="21 22" key="1">
    <citation type="journal article" date="2009" name="Nature">
        <title>The Sorghum bicolor genome and the diversification of grasses.</title>
        <authorList>
            <person name="Paterson A.H."/>
            <person name="Bowers J.E."/>
            <person name="Bruggmann R."/>
            <person name="Dubchak I."/>
            <person name="Grimwood J."/>
            <person name="Gundlach H."/>
            <person name="Haberer G."/>
            <person name="Hellsten U."/>
            <person name="Mitros T."/>
            <person name="Poliakov A."/>
            <person name="Schmutz J."/>
            <person name="Spannagl M."/>
            <person name="Tang H."/>
            <person name="Wang X."/>
            <person name="Wicker T."/>
            <person name="Bharti A.K."/>
            <person name="Chapman J."/>
            <person name="Feltus F.A."/>
            <person name="Gowik U."/>
            <person name="Grigoriev I.V."/>
            <person name="Lyons E."/>
            <person name="Maher C.A."/>
            <person name="Martis M."/>
            <person name="Narechania A."/>
            <person name="Otillar R.P."/>
            <person name="Penning B.W."/>
            <person name="Salamov A.A."/>
            <person name="Wang Y."/>
            <person name="Zhang L."/>
            <person name="Carpita N.C."/>
            <person name="Freeling M."/>
            <person name="Gingle A.R."/>
            <person name="Hash C.T."/>
            <person name="Keller B."/>
            <person name="Klein P."/>
            <person name="Kresovich S."/>
            <person name="McCann M.C."/>
            <person name="Ming R."/>
            <person name="Peterson D.G."/>
            <person name="Mehboob-ur-Rahman"/>
            <person name="Ware D."/>
            <person name="Westhoff P."/>
            <person name="Mayer K.F."/>
            <person name="Messing J."/>
            <person name="Rokhsar D.S."/>
        </authorList>
    </citation>
    <scope>NUCLEOTIDE SEQUENCE [LARGE SCALE GENOMIC DNA]</scope>
    <source>
        <strain evidence="22">cv. BTx623</strain>
    </source>
</reference>
<dbReference type="Proteomes" id="UP000000768">
    <property type="component" value="Chromosome 2"/>
</dbReference>
<dbReference type="GO" id="GO:0005886">
    <property type="term" value="C:plasma membrane"/>
    <property type="evidence" value="ECO:0000318"/>
    <property type="project" value="GO_Central"/>
</dbReference>
<evidence type="ECO:0000256" key="8">
    <source>
        <dbReference type="ARBA" id="ARBA00022777"/>
    </source>
</evidence>
<feature type="domain" description="Protein kinase" evidence="18">
    <location>
        <begin position="521"/>
        <end position="796"/>
    </location>
</feature>
<dbReference type="PANTHER" id="PTHR27002:SF805">
    <property type="entry name" value="NON-SPECIFIC SERINE_THREONINE PROTEIN KINASE"/>
    <property type="match status" value="1"/>
</dbReference>
<feature type="domain" description="Bulb-type lectin" evidence="19">
    <location>
        <begin position="23"/>
        <end position="157"/>
    </location>
</feature>
<dbReference type="InterPro" id="IPR001480">
    <property type="entry name" value="Bulb-type_lectin_dom"/>
</dbReference>
<dbReference type="SMART" id="SM00473">
    <property type="entry name" value="PAN_AP"/>
    <property type="match status" value="1"/>
</dbReference>